<reference evidence="1" key="1">
    <citation type="journal article" date="2014" name="Front. Microbiol.">
        <title>High frequency of phylogenetically diverse reductive dehalogenase-homologous genes in deep subseafloor sedimentary metagenomes.</title>
        <authorList>
            <person name="Kawai M."/>
            <person name="Futagami T."/>
            <person name="Toyoda A."/>
            <person name="Takaki Y."/>
            <person name="Nishi S."/>
            <person name="Hori S."/>
            <person name="Arai W."/>
            <person name="Tsubouchi T."/>
            <person name="Morono Y."/>
            <person name="Uchiyama I."/>
            <person name="Ito T."/>
            <person name="Fujiyama A."/>
            <person name="Inagaki F."/>
            <person name="Takami H."/>
        </authorList>
    </citation>
    <scope>NUCLEOTIDE SEQUENCE</scope>
    <source>
        <strain evidence="1">Expedition CK06-06</strain>
    </source>
</reference>
<organism evidence="1">
    <name type="scientific">marine sediment metagenome</name>
    <dbReference type="NCBI Taxonomy" id="412755"/>
    <lineage>
        <taxon>unclassified sequences</taxon>
        <taxon>metagenomes</taxon>
        <taxon>ecological metagenomes</taxon>
    </lineage>
</organism>
<gene>
    <name evidence="1" type="ORF">S01H1_78219</name>
</gene>
<comment type="caution">
    <text evidence="1">The sequence shown here is derived from an EMBL/GenBank/DDBJ whole genome shotgun (WGS) entry which is preliminary data.</text>
</comment>
<protein>
    <submittedName>
        <fullName evidence="1">Uncharacterized protein</fullName>
    </submittedName>
</protein>
<sequence length="53" mass="5913">MPVDGMFERPYTVRAVKLMDGLSAMALPAVKLSRRLEDYLEAVLMLSREDGVA</sequence>
<dbReference type="EMBL" id="BARS01052623">
    <property type="protein sequence ID" value="GAG44127.1"/>
    <property type="molecule type" value="Genomic_DNA"/>
</dbReference>
<name>X0YA12_9ZZZZ</name>
<dbReference type="AlphaFoldDB" id="X0YA12"/>
<accession>X0YA12</accession>
<evidence type="ECO:0000313" key="1">
    <source>
        <dbReference type="EMBL" id="GAG44127.1"/>
    </source>
</evidence>
<feature type="non-terminal residue" evidence="1">
    <location>
        <position position="53"/>
    </location>
</feature>
<proteinExistence type="predicted"/>